<evidence type="ECO:0000313" key="3">
    <source>
        <dbReference type="EMBL" id="KAF6026084.1"/>
    </source>
</evidence>
<feature type="compositionally biased region" description="Acidic residues" evidence="1">
    <location>
        <begin position="580"/>
        <end position="597"/>
    </location>
</feature>
<comment type="caution">
    <text evidence="3">The sequence shown here is derived from an EMBL/GenBank/DDBJ whole genome shotgun (WGS) entry which is preliminary data.</text>
</comment>
<dbReference type="PANTHER" id="PTHR12959:SF11">
    <property type="entry name" value="GPI TRANSAMIDASE COMPONENT PIG-T"/>
    <property type="match status" value="1"/>
</dbReference>
<reference evidence="3" key="1">
    <citation type="submission" date="2020-06" db="EMBL/GenBank/DDBJ databases">
        <title>Draft genome of Bugula neritina, a colonial animal packing powerful symbionts and potential medicines.</title>
        <authorList>
            <person name="Rayko M."/>
        </authorList>
    </citation>
    <scope>NUCLEOTIDE SEQUENCE [LARGE SCALE GENOMIC DNA]</scope>
    <source>
        <strain evidence="3">Kwan_BN1</strain>
    </source>
</reference>
<feature type="region of interest" description="Disordered" evidence="1">
    <location>
        <begin position="551"/>
        <end position="597"/>
    </location>
</feature>
<keyword evidence="2" id="KW-0732">Signal</keyword>
<dbReference type="GO" id="GO:0016255">
    <property type="term" value="P:attachment of GPI anchor to protein"/>
    <property type="evidence" value="ECO:0007669"/>
    <property type="project" value="InterPro"/>
</dbReference>
<evidence type="ECO:0000313" key="4">
    <source>
        <dbReference type="Proteomes" id="UP000593567"/>
    </source>
</evidence>
<feature type="chain" id="PRO_5029561644" evidence="2">
    <location>
        <begin position="22"/>
        <end position="597"/>
    </location>
</feature>
<proteinExistence type="predicted"/>
<feature type="signal peptide" evidence="2">
    <location>
        <begin position="1"/>
        <end position="21"/>
    </location>
</feature>
<dbReference type="OrthoDB" id="331263at2759"/>
<sequence length="597" mass="66477">MRHLMLLVATLHLLNTAHVFGNDKFTESLQLEPLDNHLVLGQFKFSVTSSPNVLTTGHYHLFPKSLGEILHKYHIQELELSLTQGLWRYARWGIPSDGVANPPGASILVHFDSELPLEDVDKHWKGLINSLAGFICASLNYADNTVATSPQYTFTPRGAFNANKTFQHSHLRYANLPQENVCTENLTPWKKLLPCGGQAGLSSLLNSKPLFDSNYHSMSIIVRPQCKTSECDSINLNLTLGLSVVLAHPKKDYFTLSFLFRNSVGRECHIAESSTVVVKFPTVGKLSLHLESPPDNTVSSEQHTLASYKVTSNFNLKASYKVKPTYGAVAPPVLHTLRYLSGYGQEYGSIVCEITNNAEELIQIVYMEYIPWFLRIYLHTLSITSNGSKVPVSKLLYSPGLERKKPSMFELLLNLPANATTVIRFDVEKLFLKWTEYPPDANLGFHVPAAIITGVIPDAPEGSSIQMLREGYGVVRFYTEKLVVLLPTPDFSMPYNVICLACTVVALAFGSIHNLTTKILIRPKEKKIPIMQRITRKIKKVLGFKVEEAVTSTQQVQSSTDKTPAGETTPRNETSVDSEPTVDGEVSLEDSEVTQRD</sequence>
<organism evidence="3 4">
    <name type="scientific">Bugula neritina</name>
    <name type="common">Brown bryozoan</name>
    <name type="synonym">Sertularia neritina</name>
    <dbReference type="NCBI Taxonomy" id="10212"/>
    <lineage>
        <taxon>Eukaryota</taxon>
        <taxon>Metazoa</taxon>
        <taxon>Spiralia</taxon>
        <taxon>Lophotrochozoa</taxon>
        <taxon>Bryozoa</taxon>
        <taxon>Gymnolaemata</taxon>
        <taxon>Cheilostomatida</taxon>
        <taxon>Flustrina</taxon>
        <taxon>Buguloidea</taxon>
        <taxon>Bugulidae</taxon>
        <taxon>Bugula</taxon>
    </lineage>
</organism>
<dbReference type="Proteomes" id="UP000593567">
    <property type="component" value="Unassembled WGS sequence"/>
</dbReference>
<evidence type="ECO:0000256" key="1">
    <source>
        <dbReference type="SAM" id="MobiDB-lite"/>
    </source>
</evidence>
<keyword evidence="4" id="KW-1185">Reference proteome</keyword>
<dbReference type="InterPro" id="IPR007245">
    <property type="entry name" value="PIG-T"/>
</dbReference>
<dbReference type="Pfam" id="PF04113">
    <property type="entry name" value="Gpi16"/>
    <property type="match status" value="2"/>
</dbReference>
<protein>
    <submittedName>
        <fullName evidence="3">PIGT</fullName>
    </submittedName>
</protein>
<dbReference type="EMBL" id="VXIV02002354">
    <property type="protein sequence ID" value="KAF6026084.1"/>
    <property type="molecule type" value="Genomic_DNA"/>
</dbReference>
<feature type="compositionally biased region" description="Polar residues" evidence="1">
    <location>
        <begin position="551"/>
        <end position="562"/>
    </location>
</feature>
<dbReference type="AlphaFoldDB" id="A0A7J7JKG8"/>
<dbReference type="PANTHER" id="PTHR12959">
    <property type="entry name" value="GPI TRANSAMIDASE COMPONENT PIG-T-RELATED"/>
    <property type="match status" value="1"/>
</dbReference>
<name>A0A7J7JKG8_BUGNE</name>
<accession>A0A7J7JKG8</accession>
<gene>
    <name evidence="3" type="ORF">EB796_015605</name>
</gene>
<dbReference type="GO" id="GO:0042765">
    <property type="term" value="C:GPI-anchor transamidase complex"/>
    <property type="evidence" value="ECO:0007669"/>
    <property type="project" value="InterPro"/>
</dbReference>
<feature type="compositionally biased region" description="Polar residues" evidence="1">
    <location>
        <begin position="569"/>
        <end position="578"/>
    </location>
</feature>
<evidence type="ECO:0000256" key="2">
    <source>
        <dbReference type="SAM" id="SignalP"/>
    </source>
</evidence>